<name>A0AAV6UN75_9ARAC</name>
<comment type="similarity">
    <text evidence="1">Belongs to the CFAP298 family.</text>
</comment>
<organism evidence="2 3">
    <name type="scientific">Oedothorax gibbosus</name>
    <dbReference type="NCBI Taxonomy" id="931172"/>
    <lineage>
        <taxon>Eukaryota</taxon>
        <taxon>Metazoa</taxon>
        <taxon>Ecdysozoa</taxon>
        <taxon>Arthropoda</taxon>
        <taxon>Chelicerata</taxon>
        <taxon>Arachnida</taxon>
        <taxon>Araneae</taxon>
        <taxon>Araneomorphae</taxon>
        <taxon>Entelegynae</taxon>
        <taxon>Araneoidea</taxon>
        <taxon>Linyphiidae</taxon>
        <taxon>Erigoninae</taxon>
        <taxon>Oedothorax</taxon>
    </lineage>
</organism>
<dbReference type="EMBL" id="JAFNEN010000327">
    <property type="protein sequence ID" value="KAG8185650.1"/>
    <property type="molecule type" value="Genomic_DNA"/>
</dbReference>
<accession>A0AAV6UN75</accession>
<comment type="caution">
    <text evidence="2">The sequence shown here is derived from an EMBL/GenBank/DDBJ whole genome shotgun (WGS) entry which is preliminary data.</text>
</comment>
<dbReference type="PANTHER" id="PTHR13238">
    <property type="entry name" value="PROTEIN C21ORF59"/>
    <property type="match status" value="1"/>
</dbReference>
<dbReference type="PANTHER" id="PTHR13238:SF0">
    <property type="entry name" value="CILIA- AND FLAGELLA-ASSOCIATED PROTEIN 298"/>
    <property type="match status" value="1"/>
</dbReference>
<evidence type="ECO:0000256" key="1">
    <source>
        <dbReference type="ARBA" id="ARBA00009619"/>
    </source>
</evidence>
<evidence type="ECO:0000313" key="2">
    <source>
        <dbReference type="EMBL" id="KAG8185650.1"/>
    </source>
</evidence>
<evidence type="ECO:0000313" key="3">
    <source>
        <dbReference type="Proteomes" id="UP000827092"/>
    </source>
</evidence>
<protein>
    <submittedName>
        <fullName evidence="2">Uncharacterized protein</fullName>
    </submittedName>
</protein>
<proteinExistence type="inferred from homology"/>
<dbReference type="GO" id="GO:0003352">
    <property type="term" value="P:regulation of cilium movement"/>
    <property type="evidence" value="ECO:0007669"/>
    <property type="project" value="InterPro"/>
</dbReference>
<sequence>MVKLHVKKGDQSLFLYETQTPANIEDVTNVLVKIHNGKLKIERLGYEIEELSKYGVCLPPNMQGLASEQIVDLKLKDDWADKNLQTLDYKVNKDPIGRRNGLAPSEKYADILTKTTAEAKTRVSQKLMDSGVCLTIDTIQETLDILKGAVMITYPMGLPSYDIVHLELEGKEDLTGTQASKEVLEECKTELWWANKPLDKSKTLGDYVGKNEKSKIIVKLQKKGLGAPSREPVLTEQQRKDLMLAEFHHREDLKKLEIDNDDSHLNSAWADNQQLKKTFLGLNKIKFK</sequence>
<gene>
    <name evidence="2" type="ORF">JTE90_008922</name>
</gene>
<dbReference type="AlphaFoldDB" id="A0AAV6UN75"/>
<dbReference type="Proteomes" id="UP000827092">
    <property type="component" value="Unassembled WGS sequence"/>
</dbReference>
<dbReference type="Pfam" id="PF11069">
    <property type="entry name" value="CFAP298"/>
    <property type="match status" value="1"/>
</dbReference>
<reference evidence="2 3" key="1">
    <citation type="journal article" date="2022" name="Nat. Ecol. Evol.">
        <title>A masculinizing supergene underlies an exaggerated male reproductive morph in a spider.</title>
        <authorList>
            <person name="Hendrickx F."/>
            <person name="De Corte Z."/>
            <person name="Sonet G."/>
            <person name="Van Belleghem S.M."/>
            <person name="Kostlbacher S."/>
            <person name="Vangestel C."/>
        </authorList>
    </citation>
    <scope>NUCLEOTIDE SEQUENCE [LARGE SCALE GENOMIC DNA]</scope>
    <source>
        <strain evidence="2">W744_W776</strain>
    </source>
</reference>
<dbReference type="InterPro" id="IPR021298">
    <property type="entry name" value="CFAP298"/>
</dbReference>
<keyword evidence="3" id="KW-1185">Reference proteome</keyword>